<dbReference type="AlphaFoldDB" id="A0A9W8QKW4"/>
<proteinExistence type="predicted"/>
<dbReference type="EMBL" id="JAJHUN010000001">
    <property type="protein sequence ID" value="KAJ4163258.1"/>
    <property type="molecule type" value="Genomic_DNA"/>
</dbReference>
<name>A0A9W8QKW4_AKAMU</name>
<gene>
    <name evidence="1" type="ORF">LMH87_004999</name>
</gene>
<dbReference type="Proteomes" id="UP001144673">
    <property type="component" value="Chromosome 1"/>
</dbReference>
<protein>
    <submittedName>
        <fullName evidence="1">Uncharacterized protein</fullName>
    </submittedName>
</protein>
<dbReference type="KEGG" id="amus:LMH87_004999"/>
<evidence type="ECO:0000313" key="2">
    <source>
        <dbReference type="Proteomes" id="UP001144673"/>
    </source>
</evidence>
<comment type="caution">
    <text evidence="1">The sequence shown here is derived from an EMBL/GenBank/DDBJ whole genome shotgun (WGS) entry which is preliminary data.</text>
</comment>
<evidence type="ECO:0000313" key="1">
    <source>
        <dbReference type="EMBL" id="KAJ4163258.1"/>
    </source>
</evidence>
<dbReference type="RefSeq" id="XP_056058173.1">
    <property type="nucleotide sequence ID" value="XM_056202637.1"/>
</dbReference>
<accession>A0A9W8QKW4</accession>
<keyword evidence="2" id="KW-1185">Reference proteome</keyword>
<dbReference type="GeneID" id="80892158"/>
<reference evidence="1" key="1">
    <citation type="journal article" date="2023" name="Access Microbiol">
        <title>De-novo genome assembly for Akanthomyces muscarius, a biocontrol agent of insect agricultural pests.</title>
        <authorList>
            <person name="Erdos Z."/>
            <person name="Studholme D.J."/>
            <person name="Raymond B."/>
            <person name="Sharma M."/>
        </authorList>
    </citation>
    <scope>NUCLEOTIDE SEQUENCE</scope>
    <source>
        <strain evidence="1">Ve6</strain>
    </source>
</reference>
<sequence length="87" mass="9586">MDATPRPEAECLATIPYSESPRMRADGKYNLVSSRAAGTEEGEASLTEGNYDKVLLIRHRKQKCTAETCLGDWGICKRSRLCSNSSC</sequence>
<organism evidence="1 2">
    <name type="scientific">Akanthomyces muscarius</name>
    <name type="common">Entomopathogenic fungus</name>
    <name type="synonym">Lecanicillium muscarium</name>
    <dbReference type="NCBI Taxonomy" id="2231603"/>
    <lineage>
        <taxon>Eukaryota</taxon>
        <taxon>Fungi</taxon>
        <taxon>Dikarya</taxon>
        <taxon>Ascomycota</taxon>
        <taxon>Pezizomycotina</taxon>
        <taxon>Sordariomycetes</taxon>
        <taxon>Hypocreomycetidae</taxon>
        <taxon>Hypocreales</taxon>
        <taxon>Cordycipitaceae</taxon>
        <taxon>Akanthomyces</taxon>
    </lineage>
</organism>